<dbReference type="Proteomes" id="UP001358586">
    <property type="component" value="Chromosome 5"/>
</dbReference>
<reference evidence="1 2" key="1">
    <citation type="submission" date="2023-03" db="EMBL/GenBank/DDBJ databases">
        <title>WGS of Gossypium arboreum.</title>
        <authorList>
            <person name="Yu D."/>
        </authorList>
    </citation>
    <scope>NUCLEOTIDE SEQUENCE [LARGE SCALE GENOMIC DNA]</scope>
    <source>
        <tissue evidence="1">Leaf</tissue>
    </source>
</reference>
<gene>
    <name evidence="1" type="ORF">PVK06_017354</name>
</gene>
<protein>
    <submittedName>
        <fullName evidence="1">Uncharacterized protein</fullName>
    </submittedName>
</protein>
<sequence>MSMVLRGSGRVAFAPKFKRRRVSAVRDFPPGCGRVTTPNFGLSRQIAVDQGFADREFLVLYVIRRAEKCRKAGNMAYDATQACNRTCGELSP</sequence>
<dbReference type="EMBL" id="JARKNE010000005">
    <property type="protein sequence ID" value="KAK5833510.1"/>
    <property type="molecule type" value="Genomic_DNA"/>
</dbReference>
<accession>A0ABR0Q2Y1</accession>
<organism evidence="1 2">
    <name type="scientific">Gossypium arboreum</name>
    <name type="common">Tree cotton</name>
    <name type="synonym">Gossypium nanking</name>
    <dbReference type="NCBI Taxonomy" id="29729"/>
    <lineage>
        <taxon>Eukaryota</taxon>
        <taxon>Viridiplantae</taxon>
        <taxon>Streptophyta</taxon>
        <taxon>Embryophyta</taxon>
        <taxon>Tracheophyta</taxon>
        <taxon>Spermatophyta</taxon>
        <taxon>Magnoliopsida</taxon>
        <taxon>eudicotyledons</taxon>
        <taxon>Gunneridae</taxon>
        <taxon>Pentapetalae</taxon>
        <taxon>rosids</taxon>
        <taxon>malvids</taxon>
        <taxon>Malvales</taxon>
        <taxon>Malvaceae</taxon>
        <taxon>Malvoideae</taxon>
        <taxon>Gossypium</taxon>
    </lineage>
</organism>
<proteinExistence type="predicted"/>
<evidence type="ECO:0000313" key="2">
    <source>
        <dbReference type="Proteomes" id="UP001358586"/>
    </source>
</evidence>
<comment type="caution">
    <text evidence="1">The sequence shown here is derived from an EMBL/GenBank/DDBJ whole genome shotgun (WGS) entry which is preliminary data.</text>
</comment>
<evidence type="ECO:0000313" key="1">
    <source>
        <dbReference type="EMBL" id="KAK5833510.1"/>
    </source>
</evidence>
<name>A0ABR0Q2Y1_GOSAR</name>
<keyword evidence="2" id="KW-1185">Reference proteome</keyword>